<accession>A0ABS3UN29</accession>
<dbReference type="InterPro" id="IPR036102">
    <property type="entry name" value="OsmC/Ohrsf"/>
</dbReference>
<dbReference type="RefSeq" id="WP_208469373.1">
    <property type="nucleotide sequence ID" value="NZ_JAGFNS010000014.1"/>
</dbReference>
<evidence type="ECO:0000313" key="3">
    <source>
        <dbReference type="Proteomes" id="UP000679690"/>
    </source>
</evidence>
<name>A0ABS3UN29_9ACTN</name>
<evidence type="ECO:0000313" key="2">
    <source>
        <dbReference type="EMBL" id="MBO3740187.1"/>
    </source>
</evidence>
<evidence type="ECO:0000256" key="1">
    <source>
        <dbReference type="SAM" id="MobiDB-lite"/>
    </source>
</evidence>
<proteinExistence type="predicted"/>
<dbReference type="InterPro" id="IPR015946">
    <property type="entry name" value="KH_dom-like_a/b"/>
</dbReference>
<dbReference type="EMBL" id="JAGFNS010000014">
    <property type="protein sequence ID" value="MBO3740187.1"/>
    <property type="molecule type" value="Genomic_DNA"/>
</dbReference>
<keyword evidence="3" id="KW-1185">Reference proteome</keyword>
<dbReference type="Proteomes" id="UP000679690">
    <property type="component" value="Unassembled WGS sequence"/>
</dbReference>
<sequence length="341" mass="33548">MLLGPTRVTRPFTVAGDPVALLLTALAADTAATVAISLTRQGALPTKINIRGYAGRAPTMAVHLDVAGLVTPAQLAAAVDHVRRYSVILRTLGEANPVRMLLVTPDGSQPVHLAGPSPGSSSAGSGGASPGSPLAGFAGVPSASPLAGFGGASSGSPLAGFGGASPGSPLAGFAGVPSASPLAGSGGASSGSPLAGSAGVPPGSPSAGLAEAPNVDVVGEVYAVWQQGARSTVTAAGRAIVVDRPKQLFGTDRGPSPEECLLAALAAETLARTGGEVHVSARQDLRGGLGFDGAPVGLRDILVQCLDPQAPIPAPGPVLELLRQPTDISIEIENRRTPDAP</sequence>
<feature type="compositionally biased region" description="Low complexity" evidence="1">
    <location>
        <begin position="190"/>
        <end position="207"/>
    </location>
</feature>
<feature type="region of interest" description="Disordered" evidence="1">
    <location>
        <begin position="109"/>
        <end position="131"/>
    </location>
</feature>
<organism evidence="2 3">
    <name type="scientific">Actinoplanes flavus</name>
    <dbReference type="NCBI Taxonomy" id="2820290"/>
    <lineage>
        <taxon>Bacteria</taxon>
        <taxon>Bacillati</taxon>
        <taxon>Actinomycetota</taxon>
        <taxon>Actinomycetes</taxon>
        <taxon>Micromonosporales</taxon>
        <taxon>Micromonosporaceae</taxon>
        <taxon>Actinoplanes</taxon>
    </lineage>
</organism>
<protein>
    <submittedName>
        <fullName evidence="2">Uncharacterized protein</fullName>
    </submittedName>
</protein>
<feature type="compositionally biased region" description="Low complexity" evidence="1">
    <location>
        <begin position="113"/>
        <end position="123"/>
    </location>
</feature>
<reference evidence="2 3" key="1">
    <citation type="submission" date="2021-03" db="EMBL/GenBank/DDBJ databases">
        <title>Actinoplanes flavus sp. nov., a novel actinomycete isolated from Coconut Palm rhizosphere soil.</title>
        <authorList>
            <person name="Luo X."/>
        </authorList>
    </citation>
    <scope>NUCLEOTIDE SEQUENCE [LARGE SCALE GENOMIC DNA]</scope>
    <source>
        <strain evidence="2 3">NEAU-H7</strain>
    </source>
</reference>
<dbReference type="SUPFAM" id="SSF82784">
    <property type="entry name" value="OsmC-like"/>
    <property type="match status" value="2"/>
</dbReference>
<gene>
    <name evidence="2" type="ORF">J5X75_22030</name>
</gene>
<comment type="caution">
    <text evidence="2">The sequence shown here is derived from an EMBL/GenBank/DDBJ whole genome shotgun (WGS) entry which is preliminary data.</text>
</comment>
<feature type="region of interest" description="Disordered" evidence="1">
    <location>
        <begin position="181"/>
        <end position="207"/>
    </location>
</feature>
<dbReference type="Gene3D" id="3.30.300.20">
    <property type="match status" value="1"/>
</dbReference>